<reference evidence="1 2" key="1">
    <citation type="submission" date="2013-07" db="EMBL/GenBank/DDBJ databases">
        <title>Comparative Genomic and Metabolomic Analysis of Twelve Strains of Pseudoalteromonas luteoviolacea.</title>
        <authorList>
            <person name="Vynne N.G."/>
            <person name="Mansson M."/>
            <person name="Gram L."/>
        </authorList>
    </citation>
    <scope>NUCLEOTIDE SEQUENCE [LARGE SCALE GENOMIC DNA]</scope>
    <source>
        <strain evidence="1 2">NCIMB 1942</strain>
    </source>
</reference>
<evidence type="ECO:0000313" key="2">
    <source>
        <dbReference type="Proteomes" id="UP000076587"/>
    </source>
</evidence>
<organism evidence="1 2">
    <name type="scientific">Pseudoalteromonas luteoviolacea NCIMB 1942</name>
    <dbReference type="NCBI Taxonomy" id="1365253"/>
    <lineage>
        <taxon>Bacteria</taxon>
        <taxon>Pseudomonadati</taxon>
        <taxon>Pseudomonadota</taxon>
        <taxon>Gammaproteobacteria</taxon>
        <taxon>Alteromonadales</taxon>
        <taxon>Pseudoalteromonadaceae</taxon>
        <taxon>Pseudoalteromonas</taxon>
    </lineage>
</organism>
<dbReference type="Pfam" id="PF19669">
    <property type="entry name" value="DUF6172"/>
    <property type="match status" value="1"/>
</dbReference>
<comment type="caution">
    <text evidence="1">The sequence shown here is derived from an EMBL/GenBank/DDBJ whole genome shotgun (WGS) entry which is preliminary data.</text>
</comment>
<accession>A0A167G218</accession>
<dbReference type="OrthoDB" id="9794656at2"/>
<dbReference type="Proteomes" id="UP000076587">
    <property type="component" value="Unassembled WGS sequence"/>
</dbReference>
<name>A0A167G218_9GAMM</name>
<evidence type="ECO:0000313" key="1">
    <source>
        <dbReference type="EMBL" id="KZN53868.1"/>
    </source>
</evidence>
<sequence length="105" mass="12316">MKKTFELTHPKIKLARRVDAVKHEIKKYLKRERNKTLPAGADFWDFDCKFGNTEAEAQPVHVSQLNKLIDQTQLENRTSFYVEILAKEGYRQARTDAEDAFDDEE</sequence>
<dbReference type="RefSeq" id="WP_063376040.1">
    <property type="nucleotide sequence ID" value="NZ_AUXT01000077.1"/>
</dbReference>
<proteinExistence type="predicted"/>
<dbReference type="EMBL" id="AUXT01000077">
    <property type="protein sequence ID" value="KZN53868.1"/>
    <property type="molecule type" value="Genomic_DNA"/>
</dbReference>
<dbReference type="PATRIC" id="fig|1365253.3.peg.1126"/>
<protein>
    <submittedName>
        <fullName evidence="1">Uncharacterized protein</fullName>
    </submittedName>
</protein>
<dbReference type="AlphaFoldDB" id="A0A167G218"/>
<gene>
    <name evidence="1" type="ORF">N482_24765</name>
</gene>
<dbReference type="InterPro" id="IPR046170">
    <property type="entry name" value="DUF6172"/>
</dbReference>